<dbReference type="PANTHER" id="PTHR42678">
    <property type="entry name" value="AMIDASE"/>
    <property type="match status" value="1"/>
</dbReference>
<evidence type="ECO:0000313" key="4">
    <source>
        <dbReference type="Proteomes" id="UP000064939"/>
    </source>
</evidence>
<dbReference type="EMBL" id="CP012808">
    <property type="protein sequence ID" value="ALH96631.1"/>
    <property type="molecule type" value="Genomic_DNA"/>
</dbReference>
<dbReference type="InterPro" id="IPR036928">
    <property type="entry name" value="AS_sf"/>
</dbReference>
<dbReference type="KEGG" id="aei:AOY20_00070"/>
<reference evidence="3 4" key="1">
    <citation type="journal article" date="2015" name="Int. J. Syst. Evol. Microbiol.">
        <title>Acinetobacter equi sp. nov. isolated from horse faeces.</title>
        <authorList>
            <person name="Poppel M.T."/>
            <person name="Skiebe E."/>
            <person name="Laue M."/>
            <person name="Bergmann H."/>
            <person name="Ebersberger I."/>
            <person name="Garn T."/>
            <person name="Fruth A."/>
            <person name="Baumgardt S."/>
            <person name="Busse H.J."/>
            <person name="Wilharm G."/>
        </authorList>
    </citation>
    <scope>NUCLEOTIDE SEQUENCE [LARGE SCALE GENOMIC DNA]</scope>
    <source>
        <strain evidence="3 4">114</strain>
    </source>
</reference>
<dbReference type="Gene3D" id="3.90.1300.10">
    <property type="entry name" value="Amidase signature (AS) domain"/>
    <property type="match status" value="1"/>
</dbReference>
<dbReference type="EMBL" id="CP012808">
    <property type="protein sequence ID" value="ALH96761.1"/>
    <property type="molecule type" value="Genomic_DNA"/>
</dbReference>
<accession>A0A0N9VT41</accession>
<dbReference type="STRING" id="1324350.AOY20_00070"/>
<dbReference type="AlphaFoldDB" id="A0A0N9VT41"/>
<dbReference type="InterPro" id="IPR023631">
    <property type="entry name" value="Amidase_dom"/>
</dbReference>
<sequence length="493" mass="53506">MISSGTYANIDTAELTVDQLHKLIIENKTTFKETMQDYLNAIAKNDQKGAHLNSIIVINPEALIAAEQADLEYKKIGKLKPLQGVPVLLKDNVDTENLLTTGGSISLKNNITTENAFIAQKLKDAGAIVIAKTNLHEFAVWGETKSSMQGQTHNPYDLTRTPGGSSGGTGASVAANFGIIGIGTDTINSIRSPASANSLVGLRPTIGLVSRSGIIPYSFTQDTAGPITRTVTDAARTLNVIVGYDPTDSITSLANNYSVDYTQSLKLNGLENKRIGVLNSFFGKEDIHKTTNDVVNQAILQMEKSGATIIQIDEPINADALVRDTSVHLYDLDEDLSTYLISHPKQKPIGNLANLIQSGEFDDGIKANIEKAVTLKKDSEEYKKRLIAREKLQKDVEKLMKNNQLDALVFPHQKRLVVPIGETQIERNGVLGSVTGFPSIVVPAGFSPKTETAPIGVPVGIEIFGLPLSEPQLLEIAYSFEQQYPMRKKPTLK</sequence>
<dbReference type="SUPFAM" id="SSF75304">
    <property type="entry name" value="Amidase signature (AS) enzymes"/>
    <property type="match status" value="1"/>
</dbReference>
<dbReference type="PANTHER" id="PTHR42678:SF5">
    <property type="entry name" value="GLUTAMYL-TRNA(GLN) AMIDOTRANSFERASE SUBUNIT A"/>
    <property type="match status" value="1"/>
</dbReference>
<gene>
    <name evidence="2" type="ORF">AOY20_00070</name>
    <name evidence="3" type="ORF">AOY20_14300</name>
</gene>
<evidence type="ECO:0000259" key="1">
    <source>
        <dbReference type="Pfam" id="PF01425"/>
    </source>
</evidence>
<name>A0A0N9VT41_9GAMM</name>
<evidence type="ECO:0000313" key="3">
    <source>
        <dbReference type="EMBL" id="ALH96761.1"/>
    </source>
</evidence>
<keyword evidence="4" id="KW-1185">Reference proteome</keyword>
<proteinExistence type="predicted"/>
<dbReference type="Proteomes" id="UP000064939">
    <property type="component" value="Chromosome"/>
</dbReference>
<dbReference type="KEGG" id="aei:AOY20_14300"/>
<organism evidence="3 4">
    <name type="scientific">Acinetobacter equi</name>
    <dbReference type="NCBI Taxonomy" id="1324350"/>
    <lineage>
        <taxon>Bacteria</taxon>
        <taxon>Pseudomonadati</taxon>
        <taxon>Pseudomonadota</taxon>
        <taxon>Gammaproteobacteria</taxon>
        <taxon>Moraxellales</taxon>
        <taxon>Moraxellaceae</taxon>
        <taxon>Acinetobacter</taxon>
    </lineage>
</organism>
<evidence type="ECO:0000313" key="2">
    <source>
        <dbReference type="EMBL" id="ALH96631.1"/>
    </source>
</evidence>
<dbReference type="Pfam" id="PF01425">
    <property type="entry name" value="Amidase"/>
    <property type="match status" value="1"/>
</dbReference>
<feature type="domain" description="Amidase" evidence="1">
    <location>
        <begin position="38"/>
        <end position="474"/>
    </location>
</feature>
<protein>
    <submittedName>
        <fullName evidence="3">Amidase</fullName>
    </submittedName>
</protein>